<evidence type="ECO:0000313" key="1">
    <source>
        <dbReference type="EMBL" id="ARJ07045.1"/>
    </source>
</evidence>
<dbReference type="SUPFAM" id="SSF75304">
    <property type="entry name" value="Amidase signature (AS) enzymes"/>
    <property type="match status" value="1"/>
</dbReference>
<dbReference type="InterPro" id="IPR036928">
    <property type="entry name" value="AS_sf"/>
</dbReference>
<protein>
    <submittedName>
        <fullName evidence="1">Uncharacterized protein</fullName>
    </submittedName>
</protein>
<organism evidence="1 2">
    <name type="scientific">Cnuibacter physcomitrellae</name>
    <dbReference type="NCBI Taxonomy" id="1619308"/>
    <lineage>
        <taxon>Bacteria</taxon>
        <taxon>Bacillati</taxon>
        <taxon>Actinomycetota</taxon>
        <taxon>Actinomycetes</taxon>
        <taxon>Micrococcales</taxon>
        <taxon>Microbacteriaceae</taxon>
        <taxon>Cnuibacter</taxon>
    </lineage>
</organism>
<proteinExistence type="predicted"/>
<dbReference type="PANTHER" id="PTHR43372:SF4">
    <property type="entry name" value="FATTY-ACID AMIDE HYDROLASE 2"/>
    <property type="match status" value="1"/>
</dbReference>
<reference evidence="1 2" key="1">
    <citation type="submission" date="2017-04" db="EMBL/GenBank/DDBJ databases">
        <authorList>
            <person name="Afonso C.L."/>
            <person name="Miller P.J."/>
            <person name="Scott M.A."/>
            <person name="Spackman E."/>
            <person name="Goraichik I."/>
            <person name="Dimitrov K.M."/>
            <person name="Suarez D.L."/>
            <person name="Swayne D.E."/>
        </authorList>
    </citation>
    <scope>NUCLEOTIDE SEQUENCE [LARGE SCALE GENOMIC DNA]</scope>
    <source>
        <strain evidence="2">XA(T)</strain>
    </source>
</reference>
<evidence type="ECO:0000313" key="2">
    <source>
        <dbReference type="Proteomes" id="UP000192775"/>
    </source>
</evidence>
<dbReference type="AlphaFoldDB" id="A0A1X9LPA3"/>
<keyword evidence="2" id="KW-1185">Reference proteome</keyword>
<dbReference type="STRING" id="1619308.B5808_18795"/>
<accession>A0A1X9LPA3</accession>
<dbReference type="InterPro" id="IPR023631">
    <property type="entry name" value="Amidase_dom"/>
</dbReference>
<dbReference type="Pfam" id="PF01425">
    <property type="entry name" value="Amidase"/>
    <property type="match status" value="1"/>
</dbReference>
<dbReference type="InterPro" id="IPR052739">
    <property type="entry name" value="FAAH2"/>
</dbReference>
<dbReference type="GO" id="GO:0012505">
    <property type="term" value="C:endomembrane system"/>
    <property type="evidence" value="ECO:0007669"/>
    <property type="project" value="TreeGrafter"/>
</dbReference>
<dbReference type="PANTHER" id="PTHR43372">
    <property type="entry name" value="FATTY-ACID AMIDE HYDROLASE"/>
    <property type="match status" value="1"/>
</dbReference>
<dbReference type="EMBL" id="CP020715">
    <property type="protein sequence ID" value="ARJ07045.1"/>
    <property type="molecule type" value="Genomic_DNA"/>
</dbReference>
<name>A0A1X9LPA3_9MICO</name>
<dbReference type="RefSeq" id="WP_085021183.1">
    <property type="nucleotide sequence ID" value="NZ_BMHD01000001.1"/>
</dbReference>
<dbReference type="Gene3D" id="3.90.1300.10">
    <property type="entry name" value="Amidase signature (AS) domain"/>
    <property type="match status" value="1"/>
</dbReference>
<dbReference type="KEGG" id="cphy:B5808_18795"/>
<dbReference type="Proteomes" id="UP000192775">
    <property type="component" value="Chromosome"/>
</dbReference>
<sequence>MIVPDATTALRMLDAGDISAVELVSAHLDLIERRGGELNAVVVVDRDRALAEAAAVDEARASGRDPGVLGGVPMTVKDSFAVAGLPASDGRRSSLSTPSEDAPAVRRLRAAGAIVVGKTNLPDELGDHQTRSELYGVTRNPWDPTRTPGGSSGGSAAAVAAGLSVADLGSDLAGSIRVPSAWSGTFGHVPSHGLISKRGHLPRPLGSRLEPPLSMSGPLARSADDLALLLEVLSGPGTPGEGAPTPAPHAVSSLRGARVLVWTDAAAPTTREQSDAVARLAVGVSDAGARVEELRTEWSDVVELFGRLVAGELTYGTAGSPASWTDVERQLELSEQWTHRLGGALVIAPATFGSAPLLDDGPQSGRRYDLDGVSMPAGPVTSAWSALVNTLRVPSTIVPLGLDSAGLPLGAQIVGPRLGDRSTIELARLLTEAGLIAFAAPPGW</sequence>
<gene>
    <name evidence="1" type="ORF">B5808_18795</name>
</gene>